<dbReference type="Proteomes" id="UP000775872">
    <property type="component" value="Unassembled WGS sequence"/>
</dbReference>
<comment type="caution">
    <text evidence="1">The sequence shown here is derived from an EMBL/GenBank/DDBJ whole genome shotgun (WGS) entry which is preliminary data.</text>
</comment>
<dbReference type="EMBL" id="CABFOC020000057">
    <property type="protein sequence ID" value="CAH0055602.1"/>
    <property type="molecule type" value="Genomic_DNA"/>
</dbReference>
<proteinExistence type="predicted"/>
<evidence type="ECO:0000313" key="1">
    <source>
        <dbReference type="EMBL" id="CAH0055602.1"/>
    </source>
</evidence>
<name>A0A9N9ZHH4_9HYPO</name>
<reference evidence="1" key="1">
    <citation type="submission" date="2021-10" db="EMBL/GenBank/DDBJ databases">
        <authorList>
            <person name="Piombo E."/>
        </authorList>
    </citation>
    <scope>NUCLEOTIDE SEQUENCE</scope>
</reference>
<dbReference type="AlphaFoldDB" id="A0A9N9ZHH4"/>
<protein>
    <submittedName>
        <fullName evidence="1">Uncharacterized protein</fullName>
    </submittedName>
</protein>
<organism evidence="1 2">
    <name type="scientific">Clonostachys solani</name>
    <dbReference type="NCBI Taxonomy" id="160281"/>
    <lineage>
        <taxon>Eukaryota</taxon>
        <taxon>Fungi</taxon>
        <taxon>Dikarya</taxon>
        <taxon>Ascomycota</taxon>
        <taxon>Pezizomycotina</taxon>
        <taxon>Sordariomycetes</taxon>
        <taxon>Hypocreomycetidae</taxon>
        <taxon>Hypocreales</taxon>
        <taxon>Bionectriaceae</taxon>
        <taxon>Clonostachys</taxon>
    </lineage>
</organism>
<sequence>MSLGWRPCRYAPPPSLCKAEQSALTSLSRVRRTTSQEIRDDSLVVFGVVNGDARMAGRALGTLLGFEPRIQSDIKIKEKWVVGQRSKDAACSGVKQHIDRY</sequence>
<gene>
    <name evidence="1" type="ORF">CSOL1703_00017706</name>
</gene>
<accession>A0A9N9ZHH4</accession>
<keyword evidence="2" id="KW-1185">Reference proteome</keyword>
<evidence type="ECO:0000313" key="2">
    <source>
        <dbReference type="Proteomes" id="UP000775872"/>
    </source>
</evidence>